<evidence type="ECO:0000313" key="3">
    <source>
        <dbReference type="Proteomes" id="UP001470230"/>
    </source>
</evidence>
<evidence type="ECO:0000256" key="1">
    <source>
        <dbReference type="SAM" id="Coils"/>
    </source>
</evidence>
<dbReference type="Proteomes" id="UP001470230">
    <property type="component" value="Unassembled WGS sequence"/>
</dbReference>
<gene>
    <name evidence="2" type="ORF">M9Y10_026501</name>
</gene>
<dbReference type="EMBL" id="JAPFFF010000039">
    <property type="protein sequence ID" value="KAK8842267.1"/>
    <property type="molecule type" value="Genomic_DNA"/>
</dbReference>
<sequence>MIHFNVHQPQSDIPFLVDKLVNITIETPIDDNFLQQMLYSYLDIFNHLNHEPIWTASFNNQKEFELVLSKCFEKIKREYHSLLNDYNQVEEIIKFTQNEGYINVYQNHVIFQHKKDIELLFNDDMKTFYISQKERLSPASFFIKGTVSKFEAMIKNQKLELAKFIEIIYKYDFTEEILITKIARIPEFEENDNDQFIENSQSYADRQSLDDIARA</sequence>
<protein>
    <submittedName>
        <fullName evidence="2">Uncharacterized protein</fullName>
    </submittedName>
</protein>
<accession>A0ABR2H9L8</accession>
<proteinExistence type="predicted"/>
<evidence type="ECO:0000313" key="2">
    <source>
        <dbReference type="EMBL" id="KAK8842267.1"/>
    </source>
</evidence>
<reference evidence="2 3" key="1">
    <citation type="submission" date="2024-04" db="EMBL/GenBank/DDBJ databases">
        <title>Tritrichomonas musculus Genome.</title>
        <authorList>
            <person name="Alves-Ferreira E."/>
            <person name="Grigg M."/>
            <person name="Lorenzi H."/>
            <person name="Galac M."/>
        </authorList>
    </citation>
    <scope>NUCLEOTIDE SEQUENCE [LARGE SCALE GENOMIC DNA]</scope>
    <source>
        <strain evidence="2 3">EAF2021</strain>
    </source>
</reference>
<keyword evidence="1" id="KW-0175">Coiled coil</keyword>
<feature type="coiled-coil region" evidence="1">
    <location>
        <begin position="72"/>
        <end position="99"/>
    </location>
</feature>
<keyword evidence="3" id="KW-1185">Reference proteome</keyword>
<comment type="caution">
    <text evidence="2">The sequence shown here is derived from an EMBL/GenBank/DDBJ whole genome shotgun (WGS) entry which is preliminary data.</text>
</comment>
<organism evidence="2 3">
    <name type="scientific">Tritrichomonas musculus</name>
    <dbReference type="NCBI Taxonomy" id="1915356"/>
    <lineage>
        <taxon>Eukaryota</taxon>
        <taxon>Metamonada</taxon>
        <taxon>Parabasalia</taxon>
        <taxon>Tritrichomonadida</taxon>
        <taxon>Tritrichomonadidae</taxon>
        <taxon>Tritrichomonas</taxon>
    </lineage>
</organism>
<name>A0ABR2H9L8_9EUKA</name>